<dbReference type="PANTHER" id="PTHR43194">
    <property type="entry name" value="HYDROLASE ALPHA/BETA FOLD FAMILY"/>
    <property type="match status" value="1"/>
</dbReference>
<comment type="caution">
    <text evidence="3">The sequence shown here is derived from an EMBL/GenBank/DDBJ whole genome shotgun (WGS) entry which is preliminary data.</text>
</comment>
<keyword evidence="4" id="KW-1185">Reference proteome</keyword>
<dbReference type="InterPro" id="IPR050228">
    <property type="entry name" value="Carboxylesterase_BioH"/>
</dbReference>
<dbReference type="Gene3D" id="3.40.50.1820">
    <property type="entry name" value="alpha/beta hydrolase"/>
    <property type="match status" value="1"/>
</dbReference>
<dbReference type="InterPro" id="IPR029058">
    <property type="entry name" value="AB_hydrolase_fold"/>
</dbReference>
<keyword evidence="1" id="KW-0732">Signal</keyword>
<accession>A0ABU5QMA1</accession>
<dbReference type="EMBL" id="JAYFUL010000013">
    <property type="protein sequence ID" value="MEA5258197.1"/>
    <property type="molecule type" value="Genomic_DNA"/>
</dbReference>
<keyword evidence="3" id="KW-0378">Hydrolase</keyword>
<reference evidence="3 4" key="1">
    <citation type="submission" date="2023-12" db="EMBL/GenBank/DDBJ databases">
        <title>Novel species of the genus Arcicella isolated from rivers.</title>
        <authorList>
            <person name="Lu H."/>
        </authorList>
    </citation>
    <scope>NUCLEOTIDE SEQUENCE [LARGE SCALE GENOMIC DNA]</scope>
    <source>
        <strain evidence="3 4">LMG 21963</strain>
    </source>
</reference>
<dbReference type="PANTHER" id="PTHR43194:SF2">
    <property type="entry name" value="PEROXISOMAL MEMBRANE PROTEIN LPX1"/>
    <property type="match status" value="1"/>
</dbReference>
<evidence type="ECO:0000256" key="1">
    <source>
        <dbReference type="SAM" id="SignalP"/>
    </source>
</evidence>
<protein>
    <submittedName>
        <fullName evidence="3">Alpha/beta hydrolase</fullName>
    </submittedName>
</protein>
<feature type="signal peptide" evidence="1">
    <location>
        <begin position="1"/>
        <end position="22"/>
    </location>
</feature>
<dbReference type="InterPro" id="IPR000073">
    <property type="entry name" value="AB_hydrolase_1"/>
</dbReference>
<dbReference type="GO" id="GO:0016787">
    <property type="term" value="F:hydrolase activity"/>
    <property type="evidence" value="ECO:0007669"/>
    <property type="project" value="UniProtKB-KW"/>
</dbReference>
<evidence type="ECO:0000259" key="2">
    <source>
        <dbReference type="Pfam" id="PF00561"/>
    </source>
</evidence>
<name>A0ABU5QMA1_9BACT</name>
<organism evidence="3 4">
    <name type="scientific">Arcicella aquatica</name>
    <dbReference type="NCBI Taxonomy" id="217141"/>
    <lineage>
        <taxon>Bacteria</taxon>
        <taxon>Pseudomonadati</taxon>
        <taxon>Bacteroidota</taxon>
        <taxon>Cytophagia</taxon>
        <taxon>Cytophagales</taxon>
        <taxon>Flectobacillaceae</taxon>
        <taxon>Arcicella</taxon>
    </lineage>
</organism>
<dbReference type="Proteomes" id="UP001304671">
    <property type="component" value="Unassembled WGS sequence"/>
</dbReference>
<dbReference type="RefSeq" id="WP_323249115.1">
    <property type="nucleotide sequence ID" value="NZ_JAYFUL010000013.1"/>
</dbReference>
<proteinExistence type="predicted"/>
<dbReference type="Pfam" id="PF00561">
    <property type="entry name" value="Abhydrolase_1"/>
    <property type="match status" value="1"/>
</dbReference>
<evidence type="ECO:0000313" key="4">
    <source>
        <dbReference type="Proteomes" id="UP001304671"/>
    </source>
</evidence>
<dbReference type="SUPFAM" id="SSF53474">
    <property type="entry name" value="alpha/beta-Hydrolases"/>
    <property type="match status" value="1"/>
</dbReference>
<feature type="chain" id="PRO_5045844326" evidence="1">
    <location>
        <begin position="23"/>
        <end position="267"/>
    </location>
</feature>
<evidence type="ECO:0000313" key="3">
    <source>
        <dbReference type="EMBL" id="MEA5258197.1"/>
    </source>
</evidence>
<feature type="domain" description="AB hydrolase-1" evidence="2">
    <location>
        <begin position="45"/>
        <end position="164"/>
    </location>
</feature>
<sequence>MKSPQKTFIFCLLILLSFNVKAQHFKYLKAADGQRIAYEDTGRGKPVVLLHGFINTGANWRKTLLYKDLIAKGFRVIVPDLRGNGASDKPHEDKYYQNDAEVKDVMSIVSALKIKDYILVGYSRGAIVATKLLTKDKRVSKSVLGGVGQYFTNPEWDRRKMFADAFSGKAHLHLETQGAVAYAKSIGADTIALGFLQKYQPVALPSELMKHKKPVLIICGDEDLDNGDPKILQTYFKNATLKLVKGNHNGTYRTQPFSDEIMSFLAE</sequence>
<gene>
    <name evidence="3" type="ORF">VB264_10430</name>
</gene>